<evidence type="ECO:0000259" key="1">
    <source>
        <dbReference type="Pfam" id="PF07727"/>
    </source>
</evidence>
<protein>
    <submittedName>
        <fullName evidence="3">Uncharacterized protein LOC109133301</fullName>
    </submittedName>
</protein>
<gene>
    <name evidence="3" type="primary">LOC109133301</name>
</gene>
<proteinExistence type="predicted"/>
<dbReference type="GeneID" id="109133301"/>
<reference evidence="2" key="1">
    <citation type="journal article" date="2014" name="Nat. Commun.">
        <title>The emerging biofuel crop Camelina sativa retains a highly undifferentiated hexaploid genome structure.</title>
        <authorList>
            <person name="Kagale S."/>
            <person name="Koh C."/>
            <person name="Nixon J."/>
            <person name="Bollina V."/>
            <person name="Clarke W.E."/>
            <person name="Tuteja R."/>
            <person name="Spillane C."/>
            <person name="Robinson S.J."/>
            <person name="Links M.G."/>
            <person name="Clarke C."/>
            <person name="Higgins E.E."/>
            <person name="Huebert T."/>
            <person name="Sharpe A.G."/>
            <person name="Parkin I.A."/>
        </authorList>
    </citation>
    <scope>NUCLEOTIDE SEQUENCE [LARGE SCALE GENOMIC DNA]</scope>
    <source>
        <strain evidence="2">cv. DH55</strain>
    </source>
</reference>
<dbReference type="PANTHER" id="PTHR11439:SF470">
    <property type="entry name" value="CYSTEINE-RICH RLK (RECEPTOR-LIKE PROTEIN KINASE) 8"/>
    <property type="match status" value="1"/>
</dbReference>
<dbReference type="InterPro" id="IPR013103">
    <property type="entry name" value="RVT_2"/>
</dbReference>
<dbReference type="PANTHER" id="PTHR11439">
    <property type="entry name" value="GAG-POL-RELATED RETROTRANSPOSON"/>
    <property type="match status" value="1"/>
</dbReference>
<dbReference type="Proteomes" id="UP000694864">
    <property type="component" value="Chromosome 6"/>
</dbReference>
<dbReference type="SUPFAM" id="SSF56672">
    <property type="entry name" value="DNA/RNA polymerases"/>
    <property type="match status" value="1"/>
</dbReference>
<name>A0ABM1RS59_CAMSA</name>
<organism evidence="2 3">
    <name type="scientific">Camelina sativa</name>
    <name type="common">False flax</name>
    <name type="synonym">Myagrum sativum</name>
    <dbReference type="NCBI Taxonomy" id="90675"/>
    <lineage>
        <taxon>Eukaryota</taxon>
        <taxon>Viridiplantae</taxon>
        <taxon>Streptophyta</taxon>
        <taxon>Embryophyta</taxon>
        <taxon>Tracheophyta</taxon>
        <taxon>Spermatophyta</taxon>
        <taxon>Magnoliopsida</taxon>
        <taxon>eudicotyledons</taxon>
        <taxon>Gunneridae</taxon>
        <taxon>Pentapetalae</taxon>
        <taxon>rosids</taxon>
        <taxon>malvids</taxon>
        <taxon>Brassicales</taxon>
        <taxon>Brassicaceae</taxon>
        <taxon>Camelineae</taxon>
        <taxon>Camelina</taxon>
    </lineage>
</organism>
<keyword evidence="2" id="KW-1185">Reference proteome</keyword>
<dbReference type="CDD" id="cd09272">
    <property type="entry name" value="RNase_HI_RT_Ty1"/>
    <property type="match status" value="1"/>
</dbReference>
<dbReference type="RefSeq" id="XP_019101847.1">
    <property type="nucleotide sequence ID" value="XM_019246302.1"/>
</dbReference>
<feature type="domain" description="Reverse transcriptase Ty1/copia-type" evidence="1">
    <location>
        <begin position="3"/>
        <end position="182"/>
    </location>
</feature>
<evidence type="ECO:0000313" key="3">
    <source>
        <dbReference type="RefSeq" id="XP_019101847.1"/>
    </source>
</evidence>
<evidence type="ECO:0000313" key="2">
    <source>
        <dbReference type="Proteomes" id="UP000694864"/>
    </source>
</evidence>
<reference evidence="3" key="2">
    <citation type="submission" date="2025-08" db="UniProtKB">
        <authorList>
            <consortium name="RefSeq"/>
        </authorList>
    </citation>
    <scope>IDENTIFICATION</scope>
    <source>
        <tissue evidence="3">Leaf</tissue>
    </source>
</reference>
<dbReference type="InterPro" id="IPR043502">
    <property type="entry name" value="DNA/RNA_pol_sf"/>
</dbReference>
<dbReference type="Pfam" id="PF07727">
    <property type="entry name" value="RVT_2"/>
    <property type="match status" value="1"/>
</dbReference>
<sequence length="364" mass="41383">MTTVRIVLEIASAKNWELFQMDVHNAFLHSDLEEEVYMKLPPGFSTVDDKRVCRLKKSIYGLRQAPHCWFAKLSKALLEFGFTQNHKDYSLFTLVRGGKTLFVLVYVDDLIVGGDNSVLISSFKAYLNRCFHMKDLGVLRYFLGIEVTRGKDGIYLSQKKYALDIVTECGLLGSKPAGTPMEQNHTLAHGDGPFFTEPTRYRWLVGRLVYLAVTKPEISYAVHILAQFLQQPRQKHWDAALRLVRYLKGSPGRGILLSAASDLQITAYCDSDYNACPITRRSITGYLVMLGDSIVAWKTKKQKTVSRSSAEAEYRSMAMTLSELKWTKELLAAFHIRQKESMYLFCDSKATIHIAANPVFHERT</sequence>
<accession>A0ABM1RS59</accession>